<name>A0A9W8I3R5_9FUNG</name>
<accession>A0A9W8I3R5</accession>
<dbReference type="Pfam" id="PF00578">
    <property type="entry name" value="AhpC-TSA"/>
    <property type="match status" value="1"/>
</dbReference>
<organism evidence="4 5">
    <name type="scientific">Coemansia guatemalensis</name>
    <dbReference type="NCBI Taxonomy" id="2761395"/>
    <lineage>
        <taxon>Eukaryota</taxon>
        <taxon>Fungi</taxon>
        <taxon>Fungi incertae sedis</taxon>
        <taxon>Zoopagomycota</taxon>
        <taxon>Kickxellomycotina</taxon>
        <taxon>Kickxellomycetes</taxon>
        <taxon>Kickxellales</taxon>
        <taxon>Kickxellaceae</taxon>
        <taxon>Coemansia</taxon>
    </lineage>
</organism>
<evidence type="ECO:0000256" key="1">
    <source>
        <dbReference type="ARBA" id="ARBA00009796"/>
    </source>
</evidence>
<comment type="similarity">
    <text evidence="1">Belongs to the peroxiredoxin family. AhpC/Prx1 subfamily.</text>
</comment>
<dbReference type="SUPFAM" id="SSF52833">
    <property type="entry name" value="Thioredoxin-like"/>
    <property type="match status" value="1"/>
</dbReference>
<dbReference type="EMBL" id="JANBUO010000098">
    <property type="protein sequence ID" value="KAJ2807579.1"/>
    <property type="molecule type" value="Genomic_DNA"/>
</dbReference>
<dbReference type="GO" id="GO:0006979">
    <property type="term" value="P:response to oxidative stress"/>
    <property type="evidence" value="ECO:0007669"/>
    <property type="project" value="TreeGrafter"/>
</dbReference>
<dbReference type="PROSITE" id="PS51352">
    <property type="entry name" value="THIOREDOXIN_2"/>
    <property type="match status" value="1"/>
</dbReference>
<dbReference type="InterPro" id="IPR013766">
    <property type="entry name" value="Thioredoxin_domain"/>
</dbReference>
<evidence type="ECO:0000256" key="2">
    <source>
        <dbReference type="ARBA" id="ARBA00023002"/>
    </source>
</evidence>
<comment type="caution">
    <text evidence="4">The sequence shown here is derived from an EMBL/GenBank/DDBJ whole genome shotgun (WGS) entry which is preliminary data.</text>
</comment>
<dbReference type="GO" id="GO:0045454">
    <property type="term" value="P:cell redox homeostasis"/>
    <property type="evidence" value="ECO:0007669"/>
    <property type="project" value="TreeGrafter"/>
</dbReference>
<evidence type="ECO:0000313" key="4">
    <source>
        <dbReference type="EMBL" id="KAJ2807579.1"/>
    </source>
</evidence>
<gene>
    <name evidence="4" type="ORF">H4R20_001234</name>
</gene>
<dbReference type="Proteomes" id="UP001140094">
    <property type="component" value="Unassembled WGS sequence"/>
</dbReference>
<dbReference type="AlphaFoldDB" id="A0A9W8I3R5"/>
<keyword evidence="5" id="KW-1185">Reference proteome</keyword>
<dbReference type="GO" id="GO:0042744">
    <property type="term" value="P:hydrogen peroxide catabolic process"/>
    <property type="evidence" value="ECO:0007669"/>
    <property type="project" value="TreeGrafter"/>
</dbReference>
<dbReference type="InterPro" id="IPR050217">
    <property type="entry name" value="Peroxiredoxin"/>
</dbReference>
<dbReference type="OrthoDB" id="185659at2759"/>
<protein>
    <recommendedName>
        <fullName evidence="3">Thioredoxin domain-containing protein</fullName>
    </recommendedName>
</protein>
<dbReference type="GO" id="GO:0033554">
    <property type="term" value="P:cellular response to stress"/>
    <property type="evidence" value="ECO:0007669"/>
    <property type="project" value="TreeGrafter"/>
</dbReference>
<feature type="domain" description="Thioredoxin" evidence="3">
    <location>
        <begin position="45"/>
        <end position="203"/>
    </location>
</feature>
<dbReference type="PANTHER" id="PTHR10681:SF128">
    <property type="entry name" value="THIOREDOXIN-DEPENDENT PEROXIDE REDUCTASE, MITOCHONDRIAL"/>
    <property type="match status" value="1"/>
</dbReference>
<dbReference type="GO" id="GO:0005829">
    <property type="term" value="C:cytosol"/>
    <property type="evidence" value="ECO:0007669"/>
    <property type="project" value="TreeGrafter"/>
</dbReference>
<dbReference type="Gene3D" id="3.40.30.10">
    <property type="entry name" value="Glutaredoxin"/>
    <property type="match status" value="1"/>
</dbReference>
<dbReference type="InterPro" id="IPR000866">
    <property type="entry name" value="AhpC/TSA"/>
</dbReference>
<proteinExistence type="inferred from homology"/>
<reference evidence="4" key="1">
    <citation type="submission" date="2022-07" db="EMBL/GenBank/DDBJ databases">
        <title>Phylogenomic reconstructions and comparative analyses of Kickxellomycotina fungi.</title>
        <authorList>
            <person name="Reynolds N.K."/>
            <person name="Stajich J.E."/>
            <person name="Barry K."/>
            <person name="Grigoriev I.V."/>
            <person name="Crous P."/>
            <person name="Smith M.E."/>
        </authorList>
    </citation>
    <scope>NUCLEOTIDE SEQUENCE</scope>
    <source>
        <strain evidence="4">NRRL 1565</strain>
    </source>
</reference>
<evidence type="ECO:0000259" key="3">
    <source>
        <dbReference type="PROSITE" id="PS51352"/>
    </source>
</evidence>
<dbReference type="GO" id="GO:0008379">
    <property type="term" value="F:thioredoxin peroxidase activity"/>
    <property type="evidence" value="ECO:0007669"/>
    <property type="project" value="TreeGrafter"/>
</dbReference>
<dbReference type="InterPro" id="IPR036249">
    <property type="entry name" value="Thioredoxin-like_sf"/>
</dbReference>
<dbReference type="PANTHER" id="PTHR10681">
    <property type="entry name" value="THIOREDOXIN PEROXIDASE"/>
    <property type="match status" value="1"/>
</dbReference>
<sequence length="210" mass="22834">MAIADIIQSPKHANDIASDVNSPLAKKRKLEETFKDSSSSKSLTCLIGTAAPKFSAPALLPDGSFSNISLESFRGQYVVLVFYSGDFNSKCSSTLNGFSDRHAEFAAENSALLFCSTDSEFVHFNWAQMDRTNGGIKGVAVPILADRSRMVSRSFGMLDDSGHSFEGMFLIDREGVVRCALINSTPLTGSVEEVLRLVRETKATDETNKC</sequence>
<evidence type="ECO:0000313" key="5">
    <source>
        <dbReference type="Proteomes" id="UP001140094"/>
    </source>
</evidence>
<keyword evidence="2" id="KW-0560">Oxidoreductase</keyword>